<feature type="transmembrane region" description="Helical" evidence="6">
    <location>
        <begin position="127"/>
        <end position="147"/>
    </location>
</feature>
<dbReference type="InterPro" id="IPR033118">
    <property type="entry name" value="EXPERA"/>
</dbReference>
<sequence length="176" mass="19842">MEPSAMQVLQMYLGIIFFVQALAMPLFDAQTCLPISLYPDDLVYLKQCRHTLEYDDYLTREKPNFFVGLAWYKLVILWPLSLLNLYAIVASKPWLNTTCIIYGVSILTSTAAILPELVWSGRAPEKLLGTYICEVFLGGVIFIRGLIPSHRNNGASSPSTIPKRPPSFDNNIKKKV</sequence>
<reference evidence="9" key="1">
    <citation type="submission" date="2022-02" db="EMBL/GenBank/DDBJ databases">
        <authorList>
            <person name="Henning P.M."/>
            <person name="McCubbin A.G."/>
            <person name="Shore J.S."/>
        </authorList>
    </citation>
    <scope>NUCLEOTIDE SEQUENCE</scope>
    <source>
        <strain evidence="9">F60SS</strain>
        <tissue evidence="9">Leaves</tissue>
    </source>
</reference>
<evidence type="ECO:0000256" key="2">
    <source>
        <dbReference type="ARBA" id="ARBA00022692"/>
    </source>
</evidence>
<dbReference type="Pfam" id="PF05241">
    <property type="entry name" value="EBP"/>
    <property type="match status" value="1"/>
</dbReference>
<evidence type="ECO:0000256" key="4">
    <source>
        <dbReference type="ARBA" id="ARBA00023136"/>
    </source>
</evidence>
<dbReference type="PANTHER" id="PTHR31204">
    <property type="entry name" value="SIGMA INTRACELLULAR RECEPTOR 2"/>
    <property type="match status" value="1"/>
</dbReference>
<feature type="chain" id="PRO_5040420782" description="EXPERA domain-containing protein" evidence="7">
    <location>
        <begin position="24"/>
        <end position="176"/>
    </location>
</feature>
<evidence type="ECO:0000256" key="1">
    <source>
        <dbReference type="ARBA" id="ARBA00004141"/>
    </source>
</evidence>
<protein>
    <recommendedName>
        <fullName evidence="8">EXPERA domain-containing protein</fullName>
    </recommendedName>
</protein>
<evidence type="ECO:0000313" key="9">
    <source>
        <dbReference type="EMBL" id="KAJ4846734.1"/>
    </source>
</evidence>
<keyword evidence="3 5" id="KW-1133">Transmembrane helix</keyword>
<organism evidence="9 10">
    <name type="scientific">Turnera subulata</name>
    <dbReference type="NCBI Taxonomy" id="218843"/>
    <lineage>
        <taxon>Eukaryota</taxon>
        <taxon>Viridiplantae</taxon>
        <taxon>Streptophyta</taxon>
        <taxon>Embryophyta</taxon>
        <taxon>Tracheophyta</taxon>
        <taxon>Spermatophyta</taxon>
        <taxon>Magnoliopsida</taxon>
        <taxon>eudicotyledons</taxon>
        <taxon>Gunneridae</taxon>
        <taxon>Pentapetalae</taxon>
        <taxon>rosids</taxon>
        <taxon>fabids</taxon>
        <taxon>Malpighiales</taxon>
        <taxon>Passifloraceae</taxon>
        <taxon>Turnera</taxon>
    </lineage>
</organism>
<proteinExistence type="predicted"/>
<accession>A0A9Q0JM75</accession>
<keyword evidence="2 5" id="KW-0812">Transmembrane</keyword>
<dbReference type="Proteomes" id="UP001141552">
    <property type="component" value="Unassembled WGS sequence"/>
</dbReference>
<dbReference type="GO" id="GO:0016020">
    <property type="term" value="C:membrane"/>
    <property type="evidence" value="ECO:0007669"/>
    <property type="project" value="UniProtKB-SubCell"/>
</dbReference>
<reference evidence="9" key="2">
    <citation type="journal article" date="2023" name="Plants (Basel)">
        <title>Annotation of the Turnera subulata (Passifloraceae) Draft Genome Reveals the S-Locus Evolved after the Divergence of Turneroideae from Passifloroideae in a Stepwise Manner.</title>
        <authorList>
            <person name="Henning P.M."/>
            <person name="Roalson E.H."/>
            <person name="Mir W."/>
            <person name="McCubbin A.G."/>
            <person name="Shore J.S."/>
        </authorList>
    </citation>
    <scope>NUCLEOTIDE SEQUENCE</scope>
    <source>
        <strain evidence="9">F60SS</strain>
    </source>
</reference>
<name>A0A9Q0JM75_9ROSI</name>
<dbReference type="GO" id="GO:0005783">
    <property type="term" value="C:endoplasmic reticulum"/>
    <property type="evidence" value="ECO:0007669"/>
    <property type="project" value="TreeGrafter"/>
</dbReference>
<dbReference type="InterPro" id="IPR051987">
    <property type="entry name" value="Sigma-2_receptor-like"/>
</dbReference>
<evidence type="ECO:0000259" key="8">
    <source>
        <dbReference type="PROSITE" id="PS51751"/>
    </source>
</evidence>
<dbReference type="OrthoDB" id="433124at2759"/>
<keyword evidence="7" id="KW-0732">Signal</keyword>
<dbReference type="AlphaFoldDB" id="A0A9Q0JM75"/>
<gene>
    <name evidence="9" type="ORF">Tsubulata_041561</name>
</gene>
<dbReference type="PROSITE" id="PS51751">
    <property type="entry name" value="EXPERA"/>
    <property type="match status" value="1"/>
</dbReference>
<feature type="signal peptide" evidence="7">
    <location>
        <begin position="1"/>
        <end position="23"/>
    </location>
</feature>
<feature type="domain" description="EXPERA" evidence="8">
    <location>
        <begin position="9"/>
        <end position="142"/>
    </location>
</feature>
<dbReference type="PANTHER" id="PTHR31204:SF1">
    <property type="entry name" value="SIGMA INTRACELLULAR RECEPTOR 2"/>
    <property type="match status" value="1"/>
</dbReference>
<evidence type="ECO:0000313" key="10">
    <source>
        <dbReference type="Proteomes" id="UP001141552"/>
    </source>
</evidence>
<evidence type="ECO:0000256" key="3">
    <source>
        <dbReference type="ARBA" id="ARBA00022989"/>
    </source>
</evidence>
<keyword evidence="4 5" id="KW-0472">Membrane</keyword>
<feature type="transmembrane region" description="Helical" evidence="6">
    <location>
        <begin position="65"/>
        <end position="87"/>
    </location>
</feature>
<evidence type="ECO:0000256" key="7">
    <source>
        <dbReference type="SAM" id="SignalP"/>
    </source>
</evidence>
<evidence type="ECO:0000256" key="5">
    <source>
        <dbReference type="PROSITE-ProRule" id="PRU01087"/>
    </source>
</evidence>
<keyword evidence="10" id="KW-1185">Reference proteome</keyword>
<comment type="caution">
    <text evidence="9">The sequence shown here is derived from an EMBL/GenBank/DDBJ whole genome shotgun (WGS) entry which is preliminary data.</text>
</comment>
<evidence type="ECO:0000256" key="6">
    <source>
        <dbReference type="SAM" id="Phobius"/>
    </source>
</evidence>
<dbReference type="EMBL" id="JAKUCV010001349">
    <property type="protein sequence ID" value="KAJ4846734.1"/>
    <property type="molecule type" value="Genomic_DNA"/>
</dbReference>
<feature type="transmembrane region" description="Helical" evidence="6">
    <location>
        <begin position="94"/>
        <end position="115"/>
    </location>
</feature>
<comment type="subcellular location">
    <subcellularLocation>
        <location evidence="1">Membrane</location>
        <topology evidence="1">Multi-pass membrane protein</topology>
    </subcellularLocation>
</comment>